<reference evidence="7" key="1">
    <citation type="submission" date="2022-06" db="EMBL/GenBank/DDBJ databases">
        <title>Genome public.</title>
        <authorList>
            <person name="Sun Q."/>
        </authorList>
    </citation>
    <scope>NUCLEOTIDE SEQUENCE</scope>
    <source>
        <strain evidence="7">CWNU-1</strain>
    </source>
</reference>
<dbReference type="InterPro" id="IPR051313">
    <property type="entry name" value="Bact_iron-sidero_bind"/>
</dbReference>
<evidence type="ECO:0000256" key="5">
    <source>
        <dbReference type="SAM" id="SignalP"/>
    </source>
</evidence>
<dbReference type="EMBL" id="JAMQAW010000002">
    <property type="protein sequence ID" value="MCM2387351.1"/>
    <property type="molecule type" value="Genomic_DNA"/>
</dbReference>
<comment type="similarity">
    <text evidence="2">Belongs to the bacterial solute-binding protein 8 family.</text>
</comment>
<evidence type="ECO:0000256" key="2">
    <source>
        <dbReference type="ARBA" id="ARBA00008814"/>
    </source>
</evidence>
<feature type="domain" description="Fe/B12 periplasmic-binding" evidence="6">
    <location>
        <begin position="78"/>
        <end position="345"/>
    </location>
</feature>
<sequence>MQPPSLPRHTLARGLRRGRRTRVPGLMATALALTLALTACGGDPSEASDSEGSTGTGAFPVSVVHAKGKTVVKTKPKRVVALGYADVSVARALDAPIVGALKFAGGENTWNFPGVTPPLDKETAVFEAVTLNLEKIAALRPDLILMTSAQLPYQDAYDKLSAIAPTVGYRTKLLQDDPVELTRLIGSALGKSTEAEALIAASEKAIADFAVKHPYLKGKKALFGQGLGDGAHIIVAPDANVNHFFGKLGLSLPSEFTTLKRSGPTGGASLSLEELDRLDAADIAFLLFVDPKVKEHALVKRLELTRTGRLTGVDVGAAYALHETNPANTAYLLGVIEPTVAKLAP</sequence>
<dbReference type="Proteomes" id="UP001431429">
    <property type="component" value="Unassembled WGS sequence"/>
</dbReference>
<evidence type="ECO:0000256" key="3">
    <source>
        <dbReference type="ARBA" id="ARBA00022448"/>
    </source>
</evidence>
<keyword evidence="4 5" id="KW-0732">Signal</keyword>
<evidence type="ECO:0000313" key="7">
    <source>
        <dbReference type="EMBL" id="MCM2387351.1"/>
    </source>
</evidence>
<feature type="signal peptide" evidence="5">
    <location>
        <begin position="1"/>
        <end position="41"/>
    </location>
</feature>
<dbReference type="InterPro" id="IPR002491">
    <property type="entry name" value="ABC_transptr_periplasmic_BD"/>
</dbReference>
<keyword evidence="3" id="KW-0813">Transport</keyword>
<evidence type="ECO:0000259" key="6">
    <source>
        <dbReference type="PROSITE" id="PS50983"/>
    </source>
</evidence>
<accession>A0ABT0UGQ2</accession>
<keyword evidence="8" id="KW-1185">Reference proteome</keyword>
<evidence type="ECO:0000256" key="4">
    <source>
        <dbReference type="ARBA" id="ARBA00022729"/>
    </source>
</evidence>
<comment type="caution">
    <text evidence="7">The sequence shown here is derived from an EMBL/GenBank/DDBJ whole genome shotgun (WGS) entry which is preliminary data.</text>
</comment>
<name>A0ABT0UGQ2_9ACTN</name>
<comment type="subcellular location">
    <subcellularLocation>
        <location evidence="1">Cell envelope</location>
    </subcellularLocation>
</comment>
<protein>
    <submittedName>
        <fullName evidence="7">ABC transporter substrate-binding protein</fullName>
    </submittedName>
</protein>
<proteinExistence type="inferred from homology"/>
<dbReference type="PANTHER" id="PTHR30532:SF24">
    <property type="entry name" value="FERRIC ENTEROBACTIN-BINDING PERIPLASMIC PROTEIN FEPB"/>
    <property type="match status" value="1"/>
</dbReference>
<gene>
    <name evidence="7" type="ORF">NBG84_03315</name>
</gene>
<dbReference type="RefSeq" id="WP_250917699.1">
    <property type="nucleotide sequence ID" value="NZ_JAMQAW010000002.1"/>
</dbReference>
<evidence type="ECO:0000256" key="1">
    <source>
        <dbReference type="ARBA" id="ARBA00004196"/>
    </source>
</evidence>
<dbReference type="PROSITE" id="PS50983">
    <property type="entry name" value="FE_B12_PBP"/>
    <property type="match status" value="1"/>
</dbReference>
<dbReference type="Pfam" id="PF01497">
    <property type="entry name" value="Peripla_BP_2"/>
    <property type="match status" value="1"/>
</dbReference>
<dbReference type="Gene3D" id="3.40.50.1980">
    <property type="entry name" value="Nitrogenase molybdenum iron protein domain"/>
    <property type="match status" value="2"/>
</dbReference>
<dbReference type="PANTHER" id="PTHR30532">
    <property type="entry name" value="IRON III DICITRATE-BINDING PERIPLASMIC PROTEIN"/>
    <property type="match status" value="1"/>
</dbReference>
<feature type="chain" id="PRO_5045524848" evidence="5">
    <location>
        <begin position="42"/>
        <end position="345"/>
    </location>
</feature>
<dbReference type="SUPFAM" id="SSF53807">
    <property type="entry name" value="Helical backbone' metal receptor"/>
    <property type="match status" value="1"/>
</dbReference>
<evidence type="ECO:0000313" key="8">
    <source>
        <dbReference type="Proteomes" id="UP001431429"/>
    </source>
</evidence>
<organism evidence="7 8">
    <name type="scientific">Streptomyces albipurpureus</name>
    <dbReference type="NCBI Taxonomy" id="2897419"/>
    <lineage>
        <taxon>Bacteria</taxon>
        <taxon>Bacillati</taxon>
        <taxon>Actinomycetota</taxon>
        <taxon>Actinomycetes</taxon>
        <taxon>Kitasatosporales</taxon>
        <taxon>Streptomycetaceae</taxon>
        <taxon>Streptomyces</taxon>
    </lineage>
</organism>